<evidence type="ECO:0000256" key="5">
    <source>
        <dbReference type="ARBA" id="ARBA00022729"/>
    </source>
</evidence>
<protein>
    <submittedName>
        <fullName evidence="11">TonB-dependent receptor</fullName>
    </submittedName>
</protein>
<evidence type="ECO:0000259" key="10">
    <source>
        <dbReference type="Pfam" id="PF14905"/>
    </source>
</evidence>
<dbReference type="InterPro" id="IPR037066">
    <property type="entry name" value="Plug_dom_sf"/>
</dbReference>
<accession>A0ABU1EPW5</accession>
<dbReference type="SUPFAM" id="SSF49464">
    <property type="entry name" value="Carboxypeptidase regulatory domain-like"/>
    <property type="match status" value="1"/>
</dbReference>
<evidence type="ECO:0000256" key="4">
    <source>
        <dbReference type="ARBA" id="ARBA00022692"/>
    </source>
</evidence>
<dbReference type="PANTHER" id="PTHR30069">
    <property type="entry name" value="TONB-DEPENDENT OUTER MEMBRANE RECEPTOR"/>
    <property type="match status" value="1"/>
</dbReference>
<dbReference type="Pfam" id="PF07715">
    <property type="entry name" value="Plug"/>
    <property type="match status" value="1"/>
</dbReference>
<feature type="domain" description="Outer membrane protein beta-barrel" evidence="10">
    <location>
        <begin position="393"/>
        <end position="832"/>
    </location>
</feature>
<comment type="subcellular location">
    <subcellularLocation>
        <location evidence="1">Cell outer membrane</location>
        <topology evidence="1">Multi-pass membrane protein</topology>
    </subcellularLocation>
</comment>
<keyword evidence="2" id="KW-0813">Transport</keyword>
<evidence type="ECO:0000313" key="12">
    <source>
        <dbReference type="Proteomes" id="UP001257234"/>
    </source>
</evidence>
<evidence type="ECO:0000313" key="11">
    <source>
        <dbReference type="EMBL" id="MDR5590422.1"/>
    </source>
</evidence>
<dbReference type="SUPFAM" id="SSF56935">
    <property type="entry name" value="Porins"/>
    <property type="match status" value="1"/>
</dbReference>
<dbReference type="Gene3D" id="2.60.40.1120">
    <property type="entry name" value="Carboxypeptidase-like, regulatory domain"/>
    <property type="match status" value="1"/>
</dbReference>
<comment type="caution">
    <text evidence="11">The sequence shown here is derived from an EMBL/GenBank/DDBJ whole genome shotgun (WGS) entry which is preliminary data.</text>
</comment>
<name>A0ABU1EPW5_9FLAO</name>
<dbReference type="InterPro" id="IPR036942">
    <property type="entry name" value="Beta-barrel_TonB_sf"/>
</dbReference>
<dbReference type="InterPro" id="IPR041700">
    <property type="entry name" value="OMP_b-brl_3"/>
</dbReference>
<evidence type="ECO:0000256" key="2">
    <source>
        <dbReference type="ARBA" id="ARBA00022448"/>
    </source>
</evidence>
<gene>
    <name evidence="11" type="ORF">RE431_07215</name>
</gene>
<reference evidence="12" key="1">
    <citation type="submission" date="2023-07" db="EMBL/GenBank/DDBJ databases">
        <title>Christiangramia sp. SM2212., a novel bacterium of the family Flavobacteriaceae isolated from the sea sediment.</title>
        <authorList>
            <person name="Wang J."/>
            <person name="Zhang X."/>
        </authorList>
    </citation>
    <scope>NUCLEOTIDE SEQUENCE [LARGE SCALE GENOMIC DNA]</scope>
    <source>
        <strain evidence="12">SM2212</strain>
    </source>
</reference>
<evidence type="ECO:0000256" key="3">
    <source>
        <dbReference type="ARBA" id="ARBA00022452"/>
    </source>
</evidence>
<evidence type="ECO:0000256" key="1">
    <source>
        <dbReference type="ARBA" id="ARBA00004571"/>
    </source>
</evidence>
<dbReference type="Proteomes" id="UP001257234">
    <property type="component" value="Unassembled WGS sequence"/>
</dbReference>
<keyword evidence="12" id="KW-1185">Reference proteome</keyword>
<feature type="signal peptide" evidence="8">
    <location>
        <begin position="1"/>
        <end position="25"/>
    </location>
</feature>
<keyword evidence="4" id="KW-0812">Transmembrane</keyword>
<evidence type="ECO:0000259" key="9">
    <source>
        <dbReference type="Pfam" id="PF07715"/>
    </source>
</evidence>
<proteinExistence type="predicted"/>
<keyword evidence="3" id="KW-1134">Transmembrane beta strand</keyword>
<dbReference type="InterPro" id="IPR039426">
    <property type="entry name" value="TonB-dep_rcpt-like"/>
</dbReference>
<evidence type="ECO:0000256" key="8">
    <source>
        <dbReference type="SAM" id="SignalP"/>
    </source>
</evidence>
<dbReference type="Pfam" id="PF14905">
    <property type="entry name" value="OMP_b-brl_3"/>
    <property type="match status" value="1"/>
</dbReference>
<keyword evidence="11" id="KW-0675">Receptor</keyword>
<dbReference type="EMBL" id="JAVJIU010000002">
    <property type="protein sequence ID" value="MDR5590422.1"/>
    <property type="molecule type" value="Genomic_DNA"/>
</dbReference>
<dbReference type="InterPro" id="IPR008969">
    <property type="entry name" value="CarboxyPept-like_regulatory"/>
</dbReference>
<keyword evidence="7" id="KW-0998">Cell outer membrane</keyword>
<dbReference type="Gene3D" id="2.170.130.10">
    <property type="entry name" value="TonB-dependent receptor, plug domain"/>
    <property type="match status" value="1"/>
</dbReference>
<evidence type="ECO:0000256" key="7">
    <source>
        <dbReference type="ARBA" id="ARBA00023237"/>
    </source>
</evidence>
<keyword evidence="6" id="KW-0472">Membrane</keyword>
<organism evidence="11 12">
    <name type="scientific">Christiangramia sediminicola</name>
    <dbReference type="NCBI Taxonomy" id="3073267"/>
    <lineage>
        <taxon>Bacteria</taxon>
        <taxon>Pseudomonadati</taxon>
        <taxon>Bacteroidota</taxon>
        <taxon>Flavobacteriia</taxon>
        <taxon>Flavobacteriales</taxon>
        <taxon>Flavobacteriaceae</taxon>
        <taxon>Christiangramia</taxon>
    </lineage>
</organism>
<feature type="domain" description="TonB-dependent receptor plug" evidence="9">
    <location>
        <begin position="153"/>
        <end position="231"/>
    </location>
</feature>
<dbReference type="PANTHER" id="PTHR30069:SF29">
    <property type="entry name" value="HEMOGLOBIN AND HEMOGLOBIN-HAPTOGLOBIN-BINDING PROTEIN 1-RELATED"/>
    <property type="match status" value="1"/>
</dbReference>
<dbReference type="InterPro" id="IPR012910">
    <property type="entry name" value="Plug_dom"/>
</dbReference>
<dbReference type="RefSeq" id="WP_309561292.1">
    <property type="nucleotide sequence ID" value="NZ_JAVJIU010000002.1"/>
</dbReference>
<sequence length="856" mass="97694">MTIRKIYALSLILSILSIFTSKFYAQAPAEVVKYTISGKVIDNELEVPLEYATISVQNVEDPSVVTGSVTDINGNFSVEVKEGTYNIIVEFISYETKEFNNRLIDKDVNLGTIKLGLGSENLDEVVVRAETTQVDVRLDKKIYNIGKDLTTAGGTVSDALNNVPSISVDIEGGISLRGNENVRILINGKPSAMAGFGSTDVLGQLPAEAIERVEVITSPSARYDAEGTAGIINIILRKKETLGFNGSLTLNGGYPANAGVNANLNYRTDAFNIFTTTGYRYRESPGSAFFDTRYFNPRVDTFLDSLNYDRNVEDRDYDRFNRGFNTNIGMEYYLNDQSSITGAIFYRFGDDEDQTSNVNDYFLNGSPLLGTTRLENETEEDNSWQFSLNYVNRFDDKGHELTADFQVESDKENQEAFIREPVNYNNSEIADISIPRERTRTTEDQSEYLIQADYVRPIGEDSQFEAGYRGNFENEITDYTLLQESTNGNFVLNRNQTNVFDYTENVHAWYTQYGTKFGDFSFLFGLRAEHTQLKGDIDSELTQEELREEFNFDITTNFDNKYFGLFPTVNVIYEIGEQENITIGYNRRINRPRGWYINPFPSRSSRNNVFQGNPNLQPAYSNSFDIGYLKRWEKFTLTSSVYYQRETNSFQRVQEEINIQVVNPNFPETSDDETISQTVTRSIPFNLATNDRMGGELGFLYNPADWLRLNGSFNYFRFKLDGEFNGDDLSTDNTSWFARFSSKVTLPLKIDWQTNAFYRGPSDEIQGTQDGILSIDLAFSKEILNDNATIAVNVSDILNGRRRSSFTSTEFFEQESEFQWRQGQAVNLSFIYRFNQKKQRQQRRDGGNEDYDEGEF</sequence>
<evidence type="ECO:0000256" key="6">
    <source>
        <dbReference type="ARBA" id="ARBA00023136"/>
    </source>
</evidence>
<dbReference type="Gene3D" id="2.40.170.20">
    <property type="entry name" value="TonB-dependent receptor, beta-barrel domain"/>
    <property type="match status" value="1"/>
</dbReference>
<keyword evidence="5 8" id="KW-0732">Signal</keyword>
<dbReference type="Pfam" id="PF13715">
    <property type="entry name" value="CarbopepD_reg_2"/>
    <property type="match status" value="1"/>
</dbReference>
<feature type="chain" id="PRO_5047100457" evidence="8">
    <location>
        <begin position="26"/>
        <end position="856"/>
    </location>
</feature>